<accession>A0A2S6IFV3</accession>
<dbReference type="RefSeq" id="WP_104516495.1">
    <property type="nucleotide sequence ID" value="NZ_MQVW01000020.1"/>
</dbReference>
<dbReference type="Proteomes" id="UP000239002">
    <property type="component" value="Unassembled WGS sequence"/>
</dbReference>
<name>A0A2S6IFV3_9FLAO</name>
<reference evidence="1 2" key="1">
    <citation type="submission" date="2018-02" db="EMBL/GenBank/DDBJ databases">
        <title>Genomic Encyclopedia of Archaeal and Bacterial Type Strains, Phase II (KMG-II): from individual species to whole genera.</title>
        <authorList>
            <person name="Goeker M."/>
        </authorList>
    </citation>
    <scope>NUCLEOTIDE SEQUENCE [LARGE SCALE GENOMIC DNA]</scope>
    <source>
        <strain evidence="1 2">DSM 16809</strain>
    </source>
</reference>
<organism evidence="1 2">
    <name type="scientific">Nonlabens xylanidelens</name>
    <dbReference type="NCBI Taxonomy" id="191564"/>
    <lineage>
        <taxon>Bacteria</taxon>
        <taxon>Pseudomonadati</taxon>
        <taxon>Bacteroidota</taxon>
        <taxon>Flavobacteriia</taxon>
        <taxon>Flavobacteriales</taxon>
        <taxon>Flavobacteriaceae</taxon>
        <taxon>Nonlabens</taxon>
    </lineage>
</organism>
<dbReference type="OrthoDB" id="1144044at2"/>
<proteinExistence type="predicted"/>
<evidence type="ECO:0000313" key="2">
    <source>
        <dbReference type="Proteomes" id="UP000239002"/>
    </source>
</evidence>
<gene>
    <name evidence="1" type="ORF">LY01_02735</name>
</gene>
<sequence length="123" mass="14001">MKLITILFLLLFITPEQNSHKGIDITVRNERKSIVYVAENTTGKDIDLFFRVESSGFRRSADRPMITTIPAKKKIDLIELIPLKGADTVHSYMAIVTEKDNSMMFKKSDTVVKQIRREASNGN</sequence>
<dbReference type="AlphaFoldDB" id="A0A2S6IFV3"/>
<dbReference type="EMBL" id="PTJE01000008">
    <property type="protein sequence ID" value="PPK93030.1"/>
    <property type="molecule type" value="Genomic_DNA"/>
</dbReference>
<protein>
    <submittedName>
        <fullName evidence="1">Uncharacterized protein</fullName>
    </submittedName>
</protein>
<comment type="caution">
    <text evidence="1">The sequence shown here is derived from an EMBL/GenBank/DDBJ whole genome shotgun (WGS) entry which is preliminary data.</text>
</comment>
<keyword evidence="2" id="KW-1185">Reference proteome</keyword>
<evidence type="ECO:0000313" key="1">
    <source>
        <dbReference type="EMBL" id="PPK93030.1"/>
    </source>
</evidence>